<evidence type="ECO:0000256" key="2">
    <source>
        <dbReference type="ARBA" id="ARBA00022691"/>
    </source>
</evidence>
<feature type="binding site" evidence="3">
    <location>
        <begin position="169"/>
        <end position="170"/>
    </location>
    <ligand>
        <name>S-adenosyl-L-methionine</name>
        <dbReference type="ChEBI" id="CHEBI:59789"/>
    </ligand>
</feature>
<feature type="binding site" evidence="3">
    <location>
        <position position="251"/>
    </location>
    <ligand>
        <name>S-adenosyl-L-methionine</name>
        <dbReference type="ChEBI" id="CHEBI:59789"/>
    </ligand>
</feature>
<dbReference type="InterPro" id="IPR029063">
    <property type="entry name" value="SAM-dependent_MTases_sf"/>
</dbReference>
<organism evidence="5 6">
    <name type="scientific">Vreelandella titanicae BH1</name>
    <dbReference type="NCBI Taxonomy" id="1204738"/>
    <lineage>
        <taxon>Bacteria</taxon>
        <taxon>Pseudomonadati</taxon>
        <taxon>Pseudomonadota</taxon>
        <taxon>Gammaproteobacteria</taxon>
        <taxon>Oceanospirillales</taxon>
        <taxon>Halomonadaceae</taxon>
        <taxon>Vreelandella</taxon>
    </lineage>
</organism>
<dbReference type="Proteomes" id="UP000011651">
    <property type="component" value="Unassembled WGS sequence"/>
</dbReference>
<dbReference type="Gene3D" id="3.40.50.150">
    <property type="entry name" value="Vaccinia Virus protein VP39"/>
    <property type="match status" value="1"/>
</dbReference>
<comment type="catalytic activity">
    <reaction evidence="3">
        <text>prephenate + S-adenosyl-L-methionine = carboxy-S-adenosyl-L-methionine + 3-phenylpyruvate + H2O</text>
        <dbReference type="Rhea" id="RHEA:51692"/>
        <dbReference type="ChEBI" id="CHEBI:15377"/>
        <dbReference type="ChEBI" id="CHEBI:18005"/>
        <dbReference type="ChEBI" id="CHEBI:29934"/>
        <dbReference type="ChEBI" id="CHEBI:59789"/>
        <dbReference type="ChEBI" id="CHEBI:134278"/>
    </reaction>
</comment>
<dbReference type="PATRIC" id="fig|1204738.3.peg.3250"/>
<gene>
    <name evidence="3" type="primary">cmoA</name>
    <name evidence="5" type="ORF">HALTITAN_2169</name>
</gene>
<dbReference type="GO" id="GO:0032259">
    <property type="term" value="P:methylation"/>
    <property type="evidence" value="ECO:0007669"/>
    <property type="project" value="UniProtKB-KW"/>
</dbReference>
<dbReference type="GO" id="GO:0008168">
    <property type="term" value="F:methyltransferase activity"/>
    <property type="evidence" value="ECO:0007669"/>
    <property type="project" value="UniProtKB-KW"/>
</dbReference>
<protein>
    <recommendedName>
        <fullName evidence="3">Carboxy-S-adenosyl-L-methionine synthase</fullName>
        <shortName evidence="3">Cx-SAM synthase</shortName>
        <ecNumber evidence="3">2.1.3.-</ecNumber>
    </recommendedName>
</protein>
<evidence type="ECO:0000256" key="1">
    <source>
        <dbReference type="ARBA" id="ARBA00022679"/>
    </source>
</evidence>
<comment type="function">
    <text evidence="3">Catalyzes the conversion of S-adenosyl-L-methionine (SAM) to carboxy-S-adenosyl-L-methionine (Cx-SAM).</text>
</comment>
<reference evidence="5 6" key="1">
    <citation type="journal article" date="2013" name="Genome Announc.">
        <title>Draft Genome of the Marine Gammaproteobacterium Halomonas titanicae.</title>
        <authorList>
            <person name="Sanchez-Porro C."/>
            <person name="de la Haba R.R."/>
            <person name="Cruz-Hernandez N."/>
            <person name="Gonzalez J.M."/>
            <person name="Reyes-Guirao C."/>
            <person name="Navarro-Sampedro L."/>
            <person name="Carballo M."/>
            <person name="Ventosa A."/>
        </authorList>
    </citation>
    <scope>NUCLEOTIDE SEQUENCE [LARGE SCALE GENOMIC DNA]</scope>
    <source>
        <strain evidence="5 6">BH1</strain>
    </source>
</reference>
<name>L9U9Y7_9GAMM</name>
<dbReference type="AlphaFoldDB" id="L9U9Y7"/>
<dbReference type="InterPro" id="IPR005271">
    <property type="entry name" value="CmoA"/>
</dbReference>
<dbReference type="CDD" id="cd02440">
    <property type="entry name" value="AdoMet_MTases"/>
    <property type="match status" value="1"/>
</dbReference>
<comment type="subunit">
    <text evidence="3">Homodimer.</text>
</comment>
<dbReference type="SUPFAM" id="SSF53335">
    <property type="entry name" value="S-adenosyl-L-methionine-dependent methyltransferases"/>
    <property type="match status" value="1"/>
</dbReference>
<comment type="caution">
    <text evidence="5">The sequence shown here is derived from an EMBL/GenBank/DDBJ whole genome shotgun (WGS) entry which is preliminary data.</text>
</comment>
<evidence type="ECO:0000259" key="4">
    <source>
        <dbReference type="Pfam" id="PF13649"/>
    </source>
</evidence>
<evidence type="ECO:0000313" key="5">
    <source>
        <dbReference type="EMBL" id="ELY21048.1"/>
    </source>
</evidence>
<keyword evidence="5" id="KW-0489">Methyltransferase</keyword>
<comment type="caution">
    <text evidence="3">Lacks conserved residue(s) required for the propagation of feature annotation.</text>
</comment>
<keyword evidence="2 3" id="KW-0949">S-adenosyl-L-methionine</keyword>
<feature type="domain" description="Methyltransferase" evidence="4">
    <location>
        <begin position="112"/>
        <end position="210"/>
    </location>
</feature>
<dbReference type="Pfam" id="PF13649">
    <property type="entry name" value="Methyltransf_25"/>
    <property type="match status" value="1"/>
</dbReference>
<sequence>MASILAAGFIKQVNNLKQGCSKRVCARQACSSQLRARKLARLFHDPGLPMSDASYRDAIFSTPLDRVARFSFDEKVVACFPDMIRRSVPGYGQILGMLSLIAQRHLRHGAHVYDLGCSLGASGLALAGALAPDAFRYTGVDLSPAMVAQARQTFADECPAYAMQVEEADIRTLEYASSGMIILNFTLQFLPAADRDALLARLYAALEPGGVLILSEKTVDADERDNAWRVERYHDFKRANGYSDLEISQKRTALENVLVPDTLDALHGRLKQAGFPRSMTWFQYLNFASLIAFKEG</sequence>
<evidence type="ECO:0000256" key="3">
    <source>
        <dbReference type="HAMAP-Rule" id="MF_01589"/>
    </source>
</evidence>
<keyword evidence="1 3" id="KW-0808">Transferase</keyword>
<dbReference type="GO" id="GO:0016743">
    <property type="term" value="F:carboxyl- or carbamoyltransferase activity"/>
    <property type="evidence" value="ECO:0007669"/>
    <property type="project" value="UniProtKB-UniRule"/>
</dbReference>
<accession>L9U9Y7</accession>
<dbReference type="PANTHER" id="PTHR43861">
    <property type="entry name" value="TRANS-ACONITATE 2-METHYLTRANSFERASE-RELATED"/>
    <property type="match status" value="1"/>
</dbReference>
<comment type="similarity">
    <text evidence="3">Belongs to the class I-like SAM-binding methyltransferase superfamily. Cx-SAM synthase family.</text>
</comment>
<feature type="binding site" evidence="3">
    <location>
        <position position="91"/>
    </location>
    <ligand>
        <name>S-adenosyl-L-methionine</name>
        <dbReference type="ChEBI" id="CHEBI:59789"/>
    </ligand>
</feature>
<feature type="binding site" evidence="3">
    <location>
        <begin position="116"/>
        <end position="118"/>
    </location>
    <ligand>
        <name>S-adenosyl-L-methionine</name>
        <dbReference type="ChEBI" id="CHEBI:59789"/>
    </ligand>
</feature>
<dbReference type="EC" id="2.1.3.-" evidence="3"/>
<evidence type="ECO:0000313" key="6">
    <source>
        <dbReference type="Proteomes" id="UP000011651"/>
    </source>
</evidence>
<proteinExistence type="inferred from homology"/>
<dbReference type="NCBIfam" id="TIGR00740">
    <property type="entry name" value="carboxy-S-adenosyl-L-methionine synthase CmoA"/>
    <property type="match status" value="1"/>
</dbReference>
<dbReference type="GO" id="GO:0002098">
    <property type="term" value="P:tRNA wobble uridine modification"/>
    <property type="evidence" value="ECO:0007669"/>
    <property type="project" value="InterPro"/>
</dbReference>
<dbReference type="InterPro" id="IPR041698">
    <property type="entry name" value="Methyltransf_25"/>
</dbReference>
<dbReference type="GO" id="GO:1904047">
    <property type="term" value="F:S-adenosyl-L-methionine binding"/>
    <property type="evidence" value="ECO:0007669"/>
    <property type="project" value="UniProtKB-UniRule"/>
</dbReference>
<dbReference type="HAMAP" id="MF_01589">
    <property type="entry name" value="Cx_SAM_synthase"/>
    <property type="match status" value="1"/>
</dbReference>
<dbReference type="EMBL" id="AOPO01000009">
    <property type="protein sequence ID" value="ELY21048.1"/>
    <property type="molecule type" value="Genomic_DNA"/>
</dbReference>
<feature type="binding site" evidence="3">
    <location>
        <position position="184"/>
    </location>
    <ligand>
        <name>S-adenosyl-L-methionine</name>
        <dbReference type="ChEBI" id="CHEBI:59789"/>
    </ligand>
</feature>
<dbReference type="PANTHER" id="PTHR43861:SF2">
    <property type="entry name" value="CARBOXY-S-ADENOSYL-L-METHIONINE SYNTHASE"/>
    <property type="match status" value="1"/>
</dbReference>